<dbReference type="AlphaFoldDB" id="A0A9X6WTX8"/>
<name>A0A9X6WTX8_BACCE</name>
<sequence length="106" mass="12087">MNLPPLSNSQNKSYYKKRPFKARKIYNGSSGCGCGNKNVSETTNDQSQSQLHPNTVISETVKLEDMSIPQKTIALTPGMTEHSSWLKNTMRWVDFFKKTLLKRSNF</sequence>
<accession>A0A9X6WTX8</accession>
<reference evidence="1 2" key="1">
    <citation type="submission" date="2017-09" db="EMBL/GenBank/DDBJ databases">
        <title>Large-scale bioinformatics analysis of Bacillus genomes uncovers conserved roles of natural products in bacterial physiology.</title>
        <authorList>
            <consortium name="Agbiome Team Llc"/>
            <person name="Bleich R.M."/>
            <person name="Grubbs K.J."/>
            <person name="Santa Maria K.C."/>
            <person name="Allen S.E."/>
            <person name="Farag S."/>
            <person name="Shank E.A."/>
            <person name="Bowers A."/>
        </authorList>
    </citation>
    <scope>NUCLEOTIDE SEQUENCE [LARGE SCALE GENOMIC DNA]</scope>
    <source>
        <strain evidence="1 2">AFS083741</strain>
    </source>
</reference>
<gene>
    <name evidence="1" type="ORF">COI98_32030</name>
</gene>
<organism evidence="1 2">
    <name type="scientific">Bacillus cereus</name>
    <dbReference type="NCBI Taxonomy" id="1396"/>
    <lineage>
        <taxon>Bacteria</taxon>
        <taxon>Bacillati</taxon>
        <taxon>Bacillota</taxon>
        <taxon>Bacilli</taxon>
        <taxon>Bacillales</taxon>
        <taxon>Bacillaceae</taxon>
        <taxon>Bacillus</taxon>
        <taxon>Bacillus cereus group</taxon>
    </lineage>
</organism>
<comment type="caution">
    <text evidence="1">The sequence shown here is derived from an EMBL/GenBank/DDBJ whole genome shotgun (WGS) entry which is preliminary data.</text>
</comment>
<dbReference type="EMBL" id="NUWJ01000433">
    <property type="protein sequence ID" value="PFK04113.1"/>
    <property type="molecule type" value="Genomic_DNA"/>
</dbReference>
<dbReference type="RefSeq" id="WP_098584706.1">
    <property type="nucleotide sequence ID" value="NZ_NUWJ01000433.1"/>
</dbReference>
<proteinExistence type="predicted"/>
<protein>
    <submittedName>
        <fullName evidence="1">Uncharacterized protein</fullName>
    </submittedName>
</protein>
<evidence type="ECO:0000313" key="1">
    <source>
        <dbReference type="EMBL" id="PFK04113.1"/>
    </source>
</evidence>
<evidence type="ECO:0000313" key="2">
    <source>
        <dbReference type="Proteomes" id="UP000224413"/>
    </source>
</evidence>
<dbReference type="Proteomes" id="UP000224413">
    <property type="component" value="Unassembled WGS sequence"/>
</dbReference>